<evidence type="ECO:0000256" key="4">
    <source>
        <dbReference type="ARBA" id="ARBA00022692"/>
    </source>
</evidence>
<keyword evidence="3" id="KW-1003">Cell membrane</keyword>
<feature type="transmembrane region" description="Helical" evidence="7">
    <location>
        <begin position="267"/>
        <end position="286"/>
    </location>
</feature>
<comment type="subcellular location">
    <subcellularLocation>
        <location evidence="1 7">Cell membrane</location>
        <topology evidence="1 7">Multi-pass membrane protein</topology>
    </subcellularLocation>
</comment>
<dbReference type="GO" id="GO:0005886">
    <property type="term" value="C:plasma membrane"/>
    <property type="evidence" value="ECO:0007669"/>
    <property type="project" value="UniProtKB-SubCell"/>
</dbReference>
<dbReference type="CDD" id="cd06261">
    <property type="entry name" value="TM_PBP2"/>
    <property type="match status" value="1"/>
</dbReference>
<keyword evidence="9" id="KW-0762">Sugar transport</keyword>
<feature type="transmembrane region" description="Helical" evidence="7">
    <location>
        <begin position="162"/>
        <end position="183"/>
    </location>
</feature>
<evidence type="ECO:0000259" key="8">
    <source>
        <dbReference type="PROSITE" id="PS50928"/>
    </source>
</evidence>
<sequence length="301" mass="33841">MTAAVQETPVRTPVRRPQRRRPARVVLTVFLTVMAVGWVFPVAWAFYNSLRDYDFTSTHGYFSFGGFTLDNYVDAWTRGNFGQTFYNSMVITVPSVVITLLLASSAAYVLARYTFKFNLALLALFTAANLLPQQALLVPLFRMFLNIEVPFWFSDSGSLYDTYYAVIAVNIAFQTGFCTFVLSNYMKTIPKEMTEAALVDGAGVFRQFWQVVLPLCRPALAALATLQITWVYNDFFWAVAFMRTGDKFPVTSSLQNLRGQFFTDYNLLSAGSVIVAIPTLVIFFLLQRHLRAGLTLGATKG</sequence>
<dbReference type="PANTHER" id="PTHR43744">
    <property type="entry name" value="ABC TRANSPORTER PERMEASE PROTEIN MG189-RELATED-RELATED"/>
    <property type="match status" value="1"/>
</dbReference>
<keyword evidence="4 7" id="KW-0812">Transmembrane</keyword>
<dbReference type="InterPro" id="IPR035906">
    <property type="entry name" value="MetI-like_sf"/>
</dbReference>
<dbReference type="EMBL" id="JACHJQ010000004">
    <property type="protein sequence ID" value="MBB4907701.1"/>
    <property type="molecule type" value="Genomic_DNA"/>
</dbReference>
<organism evidence="9 10">
    <name type="scientific">Actinophytocola algeriensis</name>
    <dbReference type="NCBI Taxonomy" id="1768010"/>
    <lineage>
        <taxon>Bacteria</taxon>
        <taxon>Bacillati</taxon>
        <taxon>Actinomycetota</taxon>
        <taxon>Actinomycetes</taxon>
        <taxon>Pseudonocardiales</taxon>
        <taxon>Pseudonocardiaceae</taxon>
    </lineage>
</organism>
<dbReference type="PANTHER" id="PTHR43744:SF8">
    <property type="entry name" value="SN-GLYCEROL-3-PHOSPHATE TRANSPORT SYSTEM PERMEASE PROTEIN UGPE"/>
    <property type="match status" value="1"/>
</dbReference>
<comment type="similarity">
    <text evidence="7">Belongs to the binding-protein-dependent transport system permease family.</text>
</comment>
<gene>
    <name evidence="9" type="ORF">FHR82_003943</name>
</gene>
<dbReference type="SUPFAM" id="SSF161098">
    <property type="entry name" value="MetI-like"/>
    <property type="match status" value="1"/>
</dbReference>
<evidence type="ECO:0000313" key="10">
    <source>
        <dbReference type="Proteomes" id="UP000520767"/>
    </source>
</evidence>
<dbReference type="Pfam" id="PF00528">
    <property type="entry name" value="BPD_transp_1"/>
    <property type="match status" value="1"/>
</dbReference>
<feature type="transmembrane region" description="Helical" evidence="7">
    <location>
        <begin position="25"/>
        <end position="47"/>
    </location>
</feature>
<evidence type="ECO:0000256" key="2">
    <source>
        <dbReference type="ARBA" id="ARBA00022448"/>
    </source>
</evidence>
<dbReference type="GO" id="GO:0055085">
    <property type="term" value="P:transmembrane transport"/>
    <property type="evidence" value="ECO:0007669"/>
    <property type="project" value="InterPro"/>
</dbReference>
<name>A0A7W7Q5Z0_9PSEU</name>
<feature type="domain" description="ABC transmembrane type-1" evidence="8">
    <location>
        <begin position="85"/>
        <end position="286"/>
    </location>
</feature>
<proteinExistence type="inferred from homology"/>
<evidence type="ECO:0000256" key="5">
    <source>
        <dbReference type="ARBA" id="ARBA00022989"/>
    </source>
</evidence>
<keyword evidence="6 7" id="KW-0472">Membrane</keyword>
<evidence type="ECO:0000256" key="6">
    <source>
        <dbReference type="ARBA" id="ARBA00023136"/>
    </source>
</evidence>
<keyword evidence="10" id="KW-1185">Reference proteome</keyword>
<keyword evidence="2 7" id="KW-0813">Transport</keyword>
<evidence type="ECO:0000256" key="1">
    <source>
        <dbReference type="ARBA" id="ARBA00004651"/>
    </source>
</evidence>
<evidence type="ECO:0000256" key="7">
    <source>
        <dbReference type="RuleBase" id="RU363032"/>
    </source>
</evidence>
<dbReference type="Proteomes" id="UP000520767">
    <property type="component" value="Unassembled WGS sequence"/>
</dbReference>
<evidence type="ECO:0000313" key="9">
    <source>
        <dbReference type="EMBL" id="MBB4907701.1"/>
    </source>
</evidence>
<comment type="caution">
    <text evidence="9">The sequence shown here is derived from an EMBL/GenBank/DDBJ whole genome shotgun (WGS) entry which is preliminary data.</text>
</comment>
<dbReference type="Gene3D" id="1.10.3720.10">
    <property type="entry name" value="MetI-like"/>
    <property type="match status" value="1"/>
</dbReference>
<protein>
    <submittedName>
        <fullName evidence="9">Multiple sugar transport system permease protein</fullName>
    </submittedName>
</protein>
<reference evidence="9 10" key="1">
    <citation type="submission" date="2020-08" db="EMBL/GenBank/DDBJ databases">
        <title>Genomic Encyclopedia of Type Strains, Phase III (KMG-III): the genomes of soil and plant-associated and newly described type strains.</title>
        <authorList>
            <person name="Whitman W."/>
        </authorList>
    </citation>
    <scope>NUCLEOTIDE SEQUENCE [LARGE SCALE GENOMIC DNA]</scope>
    <source>
        <strain evidence="9 10">CECT 8960</strain>
    </source>
</reference>
<dbReference type="InterPro" id="IPR000515">
    <property type="entry name" value="MetI-like"/>
</dbReference>
<accession>A0A7W7Q5Z0</accession>
<feature type="transmembrane region" description="Helical" evidence="7">
    <location>
        <begin position="117"/>
        <end position="142"/>
    </location>
</feature>
<evidence type="ECO:0000256" key="3">
    <source>
        <dbReference type="ARBA" id="ARBA00022475"/>
    </source>
</evidence>
<dbReference type="PROSITE" id="PS50928">
    <property type="entry name" value="ABC_TM1"/>
    <property type="match status" value="1"/>
</dbReference>
<keyword evidence="5 7" id="KW-1133">Transmembrane helix</keyword>
<dbReference type="RefSeq" id="WP_184811858.1">
    <property type="nucleotide sequence ID" value="NZ_JACHJQ010000004.1"/>
</dbReference>
<feature type="transmembrane region" description="Helical" evidence="7">
    <location>
        <begin position="85"/>
        <end position="110"/>
    </location>
</feature>
<dbReference type="AlphaFoldDB" id="A0A7W7Q5Z0"/>